<sequence length="167" mass="18584">MPRSHRGQPAARRCQGVASAPALPPCHRNLLGCQETFKWSSDTVTALRVTCCLHNRPVFSSTARPHDEAMNIHQRPRFNPPVTFGIYDCLPTGVSVSSFSPLAEEGAEVFVVLTFELSFANRPFPLVCSRKELQSSEDESQLLSMSDFMKEDMGKSRLRSEEAEHGC</sequence>
<dbReference type="Proteomes" id="UP000314294">
    <property type="component" value="Unassembled WGS sequence"/>
</dbReference>
<proteinExistence type="predicted"/>
<accession>A0A4Z2H4E2</accession>
<keyword evidence="2" id="KW-1185">Reference proteome</keyword>
<evidence type="ECO:0000313" key="2">
    <source>
        <dbReference type="Proteomes" id="UP000314294"/>
    </source>
</evidence>
<gene>
    <name evidence="1" type="ORF">EYF80_029062</name>
</gene>
<dbReference type="EMBL" id="SRLO01000329">
    <property type="protein sequence ID" value="TNN60718.1"/>
    <property type="molecule type" value="Genomic_DNA"/>
</dbReference>
<reference evidence="1 2" key="1">
    <citation type="submission" date="2019-03" db="EMBL/GenBank/DDBJ databases">
        <title>First draft genome of Liparis tanakae, snailfish: a comprehensive survey of snailfish specific genes.</title>
        <authorList>
            <person name="Kim W."/>
            <person name="Song I."/>
            <person name="Jeong J.-H."/>
            <person name="Kim D."/>
            <person name="Kim S."/>
            <person name="Ryu S."/>
            <person name="Song J.Y."/>
            <person name="Lee S.K."/>
        </authorList>
    </citation>
    <scope>NUCLEOTIDE SEQUENCE [LARGE SCALE GENOMIC DNA]</scope>
    <source>
        <tissue evidence="1">Muscle</tissue>
    </source>
</reference>
<evidence type="ECO:0000313" key="1">
    <source>
        <dbReference type="EMBL" id="TNN60718.1"/>
    </source>
</evidence>
<dbReference type="AlphaFoldDB" id="A0A4Z2H4E2"/>
<organism evidence="1 2">
    <name type="scientific">Liparis tanakae</name>
    <name type="common">Tanaka's snailfish</name>
    <dbReference type="NCBI Taxonomy" id="230148"/>
    <lineage>
        <taxon>Eukaryota</taxon>
        <taxon>Metazoa</taxon>
        <taxon>Chordata</taxon>
        <taxon>Craniata</taxon>
        <taxon>Vertebrata</taxon>
        <taxon>Euteleostomi</taxon>
        <taxon>Actinopterygii</taxon>
        <taxon>Neopterygii</taxon>
        <taxon>Teleostei</taxon>
        <taxon>Neoteleostei</taxon>
        <taxon>Acanthomorphata</taxon>
        <taxon>Eupercaria</taxon>
        <taxon>Perciformes</taxon>
        <taxon>Cottioidei</taxon>
        <taxon>Cottales</taxon>
        <taxon>Liparidae</taxon>
        <taxon>Liparis</taxon>
    </lineage>
</organism>
<comment type="caution">
    <text evidence="1">The sequence shown here is derived from an EMBL/GenBank/DDBJ whole genome shotgun (WGS) entry which is preliminary data.</text>
</comment>
<protein>
    <submittedName>
        <fullName evidence="1">Uncharacterized protein</fullName>
    </submittedName>
</protein>
<name>A0A4Z2H4E2_9TELE</name>